<keyword evidence="3" id="KW-1185">Reference proteome</keyword>
<sequence>MGVNGVISRRAWNVETCFREHHGVEEAIDLYDILDENYMPGKLLLLENISKISGTNTTSIENPINFHYGSAEEAISTMGYHRKMMNEYLCRTYVSEKILSGMTLTRIKRKLGNDTDSLLESSSLTSTEKFLNDEGSTKYKEWLKRSATLQDIYRQFENPSQHGSQETQNRNDGGLGTYAGPLDYGHYEQSTVTPTVGSAAKVGYIGDGTYSYNGDHGSHAGYGYGPPAPYEDFTYEEQHHYAPKYYPKNKKKEELTQLFEIALTALAYLSFGMFLIHVLMCIMSAGSYANVTTMAAMPMSMGPTAGMMDGEGTFELTPTGTDGTGPGTGTGGDGTGTATGGGGTGDGTDGTGTDGGADGDEGGGDNGAGDDDGIDVNTGGDDNDDGTGTNDDDGGTENNDEDTEIITSEDGDGMRFRFKRNVNGFMKTSVLNEMARKVLITIDTALMAESDNGECLRRSLCENNKYSRGLNENGKYWIPVWSLGMSWLSGLLVKEIPRSTSMLESLKASLLGLGNSDCEFIYGNCNL</sequence>
<dbReference type="InParanoid" id="A0A7F5R3T6"/>
<dbReference type="AlphaFoldDB" id="A0A7F5R3T6"/>
<feature type="compositionally biased region" description="Gly residues" evidence="1">
    <location>
        <begin position="322"/>
        <end position="356"/>
    </location>
</feature>
<dbReference type="OrthoDB" id="6597267at2759"/>
<evidence type="ECO:0000313" key="4">
    <source>
        <dbReference type="RefSeq" id="XP_025830362.1"/>
    </source>
</evidence>
<feature type="compositionally biased region" description="Acidic residues" evidence="1">
    <location>
        <begin position="381"/>
        <end position="407"/>
    </location>
</feature>
<evidence type="ECO:0000256" key="2">
    <source>
        <dbReference type="SAM" id="Phobius"/>
    </source>
</evidence>
<protein>
    <submittedName>
        <fullName evidence="4">Uncharacterized protein LOC112904478</fullName>
    </submittedName>
</protein>
<reference evidence="4" key="1">
    <citation type="submission" date="2025-08" db="UniProtKB">
        <authorList>
            <consortium name="RefSeq"/>
        </authorList>
    </citation>
    <scope>IDENTIFICATION</scope>
    <source>
        <tissue evidence="4">Entire body</tissue>
    </source>
</reference>
<organism evidence="3 4">
    <name type="scientific">Agrilus planipennis</name>
    <name type="common">Emerald ash borer</name>
    <name type="synonym">Agrilus marcopoli</name>
    <dbReference type="NCBI Taxonomy" id="224129"/>
    <lineage>
        <taxon>Eukaryota</taxon>
        <taxon>Metazoa</taxon>
        <taxon>Ecdysozoa</taxon>
        <taxon>Arthropoda</taxon>
        <taxon>Hexapoda</taxon>
        <taxon>Insecta</taxon>
        <taxon>Pterygota</taxon>
        <taxon>Neoptera</taxon>
        <taxon>Endopterygota</taxon>
        <taxon>Coleoptera</taxon>
        <taxon>Polyphaga</taxon>
        <taxon>Elateriformia</taxon>
        <taxon>Buprestoidea</taxon>
        <taxon>Buprestidae</taxon>
        <taxon>Agrilinae</taxon>
        <taxon>Agrilus</taxon>
    </lineage>
</organism>
<gene>
    <name evidence="4" type="primary">LOC112904478</name>
</gene>
<feature type="region of interest" description="Disordered" evidence="1">
    <location>
        <begin position="309"/>
        <end position="407"/>
    </location>
</feature>
<evidence type="ECO:0000313" key="3">
    <source>
        <dbReference type="Proteomes" id="UP000192223"/>
    </source>
</evidence>
<accession>A0A7F5R3T6</accession>
<dbReference type="GeneID" id="112904478"/>
<keyword evidence="2" id="KW-0812">Transmembrane</keyword>
<keyword evidence="2" id="KW-0472">Membrane</keyword>
<name>A0A7F5R3T6_AGRPL</name>
<feature type="transmembrane region" description="Helical" evidence="2">
    <location>
        <begin position="258"/>
        <end position="280"/>
    </location>
</feature>
<keyword evidence="2" id="KW-1133">Transmembrane helix</keyword>
<proteinExistence type="predicted"/>
<feature type="compositionally biased region" description="Acidic residues" evidence="1">
    <location>
        <begin position="357"/>
        <end position="374"/>
    </location>
</feature>
<dbReference type="RefSeq" id="XP_025830362.1">
    <property type="nucleotide sequence ID" value="XM_025974577.1"/>
</dbReference>
<dbReference type="KEGG" id="apln:112904478"/>
<evidence type="ECO:0000256" key="1">
    <source>
        <dbReference type="SAM" id="MobiDB-lite"/>
    </source>
</evidence>
<dbReference type="Proteomes" id="UP000192223">
    <property type="component" value="Unplaced"/>
</dbReference>